<name>A0A0P0G2X5_9BACE</name>
<keyword evidence="2 5" id="KW-0808">Transferase</keyword>
<reference evidence="5 6" key="1">
    <citation type="journal article" date="2015" name="Science">
        <title>Genetic determinants of in vivo fitness and diet responsiveness in multiple human gut Bacteroides.</title>
        <authorList>
            <person name="Wu M."/>
            <person name="McNulty N.P."/>
            <person name="Rodionov D.A."/>
            <person name="Khoroshkin M.S."/>
            <person name="Griffin N.W."/>
            <person name="Cheng J."/>
            <person name="Latreille P."/>
            <person name="Kerstetter R.A."/>
            <person name="Terrapon N."/>
            <person name="Henrissat B."/>
            <person name="Osterman A.L."/>
            <person name="Gordon J.I."/>
        </authorList>
    </citation>
    <scope>NUCLEOTIDE SEQUENCE [LARGE SCALE GENOMIC DNA]</scope>
    <source>
        <strain evidence="5 6">WH2</strain>
    </source>
</reference>
<accession>A0A0P0G2X5</accession>
<organism evidence="5 6">
    <name type="scientific">Bacteroides cellulosilyticus</name>
    <dbReference type="NCBI Taxonomy" id="246787"/>
    <lineage>
        <taxon>Bacteria</taxon>
        <taxon>Pseudomonadati</taxon>
        <taxon>Bacteroidota</taxon>
        <taxon>Bacteroidia</taxon>
        <taxon>Bacteroidales</taxon>
        <taxon>Bacteroidaceae</taxon>
        <taxon>Bacteroides</taxon>
    </lineage>
</organism>
<gene>
    <name evidence="5" type="primary">vatD_2</name>
    <name evidence="5" type="ORF">BcellWH2_00976</name>
</gene>
<dbReference type="Pfam" id="PF00132">
    <property type="entry name" value="Hexapep"/>
    <property type="match status" value="1"/>
</dbReference>
<dbReference type="Proteomes" id="UP000061809">
    <property type="component" value="Chromosome"/>
</dbReference>
<dbReference type="SUPFAM" id="SSF51161">
    <property type="entry name" value="Trimeric LpxA-like enzymes"/>
    <property type="match status" value="1"/>
</dbReference>
<protein>
    <submittedName>
        <fullName evidence="5">Streptogramin A acetyltransferase</fullName>
        <ecNumber evidence="5">2.3.1.-</ecNumber>
    </submittedName>
</protein>
<evidence type="ECO:0000256" key="3">
    <source>
        <dbReference type="ARBA" id="ARBA00022737"/>
    </source>
</evidence>
<dbReference type="EMBL" id="CP012801">
    <property type="protein sequence ID" value="ALJ58238.1"/>
    <property type="molecule type" value="Genomic_DNA"/>
</dbReference>
<dbReference type="PROSITE" id="PS00101">
    <property type="entry name" value="HEXAPEP_TRANSFERASES"/>
    <property type="match status" value="1"/>
</dbReference>
<evidence type="ECO:0000313" key="6">
    <source>
        <dbReference type="Proteomes" id="UP000061809"/>
    </source>
</evidence>
<dbReference type="PANTHER" id="PTHR43300:SF11">
    <property type="entry name" value="ACETYLTRANSFERASE RV3034C-RELATED"/>
    <property type="match status" value="1"/>
</dbReference>
<evidence type="ECO:0000313" key="5">
    <source>
        <dbReference type="EMBL" id="ALJ58238.1"/>
    </source>
</evidence>
<dbReference type="Gene3D" id="2.160.10.10">
    <property type="entry name" value="Hexapeptide repeat proteins"/>
    <property type="match status" value="1"/>
</dbReference>
<dbReference type="EC" id="2.3.1.-" evidence="5"/>
<dbReference type="InterPro" id="IPR018357">
    <property type="entry name" value="Hexapep_transf_CS"/>
</dbReference>
<evidence type="ECO:0000256" key="1">
    <source>
        <dbReference type="ARBA" id="ARBA00007274"/>
    </source>
</evidence>
<dbReference type="GO" id="GO:0016746">
    <property type="term" value="F:acyltransferase activity"/>
    <property type="evidence" value="ECO:0007669"/>
    <property type="project" value="UniProtKB-KW"/>
</dbReference>
<dbReference type="CDD" id="cd03349">
    <property type="entry name" value="LbH_XAT"/>
    <property type="match status" value="1"/>
</dbReference>
<comment type="similarity">
    <text evidence="1">Belongs to the transferase hexapeptide repeat family.</text>
</comment>
<dbReference type="AlphaFoldDB" id="A0A0P0G2X5"/>
<keyword evidence="3" id="KW-0677">Repeat</keyword>
<evidence type="ECO:0000256" key="4">
    <source>
        <dbReference type="ARBA" id="ARBA00023315"/>
    </source>
</evidence>
<dbReference type="KEGG" id="bcel:BcellWH2_00976"/>
<dbReference type="RefSeq" id="WP_007217705.1">
    <property type="nucleotide sequence ID" value="NZ_CP012801.1"/>
</dbReference>
<sequence length="209" mass="23417">MFKYLIGNVKYLFRRRISLLTLIDNTTKIHSKSRIYAGCRILSSEIDAFTYISYGCTLINTKIGKFCSIANGVYIGLDAHSLNAISTSPVFYSSRNALGFSWVKEPLFDDSHKEVTIGNDVWIGARVMIKGGITIGDGAVIGAGAVVTKNIPPYAICAGVPAKLIRYRFKPEEVEFLMNKKWWNLPDERLEDNVGYFNSLDLSFLQELL</sequence>
<proteinExistence type="inferred from homology"/>
<dbReference type="InterPro" id="IPR001451">
    <property type="entry name" value="Hexapep"/>
</dbReference>
<dbReference type="InterPro" id="IPR011004">
    <property type="entry name" value="Trimer_LpxA-like_sf"/>
</dbReference>
<keyword evidence="4 5" id="KW-0012">Acyltransferase</keyword>
<evidence type="ECO:0000256" key="2">
    <source>
        <dbReference type="ARBA" id="ARBA00022679"/>
    </source>
</evidence>
<dbReference type="InterPro" id="IPR050179">
    <property type="entry name" value="Trans_hexapeptide_repeat"/>
</dbReference>
<dbReference type="PANTHER" id="PTHR43300">
    <property type="entry name" value="ACETYLTRANSFERASE"/>
    <property type="match status" value="1"/>
</dbReference>